<dbReference type="AlphaFoldDB" id="A0A2P2QGW2"/>
<proteinExistence type="predicted"/>
<accession>A0A2P2QGW2</accession>
<organism evidence="1">
    <name type="scientific">Rhizophora mucronata</name>
    <name type="common">Asiatic mangrove</name>
    <dbReference type="NCBI Taxonomy" id="61149"/>
    <lineage>
        <taxon>Eukaryota</taxon>
        <taxon>Viridiplantae</taxon>
        <taxon>Streptophyta</taxon>
        <taxon>Embryophyta</taxon>
        <taxon>Tracheophyta</taxon>
        <taxon>Spermatophyta</taxon>
        <taxon>Magnoliopsida</taxon>
        <taxon>eudicotyledons</taxon>
        <taxon>Gunneridae</taxon>
        <taxon>Pentapetalae</taxon>
        <taxon>rosids</taxon>
        <taxon>fabids</taxon>
        <taxon>Malpighiales</taxon>
        <taxon>Rhizophoraceae</taxon>
        <taxon>Rhizophora</taxon>
    </lineage>
</organism>
<sequence>MQNFTIPLNFLEPQMVKRMIQKCTELFAR</sequence>
<evidence type="ECO:0000313" key="1">
    <source>
        <dbReference type="EMBL" id="MBX66127.1"/>
    </source>
</evidence>
<dbReference type="EMBL" id="GGEC01085643">
    <property type="protein sequence ID" value="MBX66127.1"/>
    <property type="molecule type" value="Transcribed_RNA"/>
</dbReference>
<name>A0A2P2QGW2_RHIMU</name>
<protein>
    <submittedName>
        <fullName evidence="1">Uncharacterized protein</fullName>
    </submittedName>
</protein>
<reference evidence="1" key="1">
    <citation type="submission" date="2018-02" db="EMBL/GenBank/DDBJ databases">
        <title>Rhizophora mucronata_Transcriptome.</title>
        <authorList>
            <person name="Meera S.P."/>
            <person name="Sreeshan A."/>
            <person name="Augustine A."/>
        </authorList>
    </citation>
    <scope>NUCLEOTIDE SEQUENCE</scope>
    <source>
        <tissue evidence="1">Leaf</tissue>
    </source>
</reference>